<feature type="signal peptide" evidence="2">
    <location>
        <begin position="1"/>
        <end position="15"/>
    </location>
</feature>
<dbReference type="OMA" id="YRICCPV"/>
<dbReference type="InParanoid" id="A8XJK7"/>
<feature type="compositionally biased region" description="Pro residues" evidence="1">
    <location>
        <begin position="393"/>
        <end position="404"/>
    </location>
</feature>
<reference evidence="3 4" key="1">
    <citation type="journal article" date="2003" name="PLoS Biol.">
        <title>The genome sequence of Caenorhabditis briggsae: a platform for comparative genomics.</title>
        <authorList>
            <person name="Stein L.D."/>
            <person name="Bao Z."/>
            <person name="Blasiar D."/>
            <person name="Blumenthal T."/>
            <person name="Brent M.R."/>
            <person name="Chen N."/>
            <person name="Chinwalla A."/>
            <person name="Clarke L."/>
            <person name="Clee C."/>
            <person name="Coghlan A."/>
            <person name="Coulson A."/>
            <person name="D'Eustachio P."/>
            <person name="Fitch D.H."/>
            <person name="Fulton L.A."/>
            <person name="Fulton R.E."/>
            <person name="Griffiths-Jones S."/>
            <person name="Harris T.W."/>
            <person name="Hillier L.W."/>
            <person name="Kamath R."/>
            <person name="Kuwabara P.E."/>
            <person name="Mardis E.R."/>
            <person name="Marra M.A."/>
            <person name="Miner T.L."/>
            <person name="Minx P."/>
            <person name="Mullikin J.C."/>
            <person name="Plumb R.W."/>
            <person name="Rogers J."/>
            <person name="Schein J.E."/>
            <person name="Sohrmann M."/>
            <person name="Spieth J."/>
            <person name="Stajich J.E."/>
            <person name="Wei C."/>
            <person name="Willey D."/>
            <person name="Wilson R.K."/>
            <person name="Durbin R."/>
            <person name="Waterston R.H."/>
        </authorList>
    </citation>
    <scope>NUCLEOTIDE SEQUENCE [LARGE SCALE GENOMIC DNA]</scope>
    <source>
        <strain evidence="3 4">AF16</strain>
    </source>
</reference>
<dbReference type="eggNOG" id="ENOG502RZHS">
    <property type="taxonomic scope" value="Eukaryota"/>
</dbReference>
<gene>
    <name evidence="3 5" type="ORF">CBG14239</name>
    <name evidence="3" type="ORF">CBG_14239</name>
</gene>
<evidence type="ECO:0000256" key="2">
    <source>
        <dbReference type="SAM" id="SignalP"/>
    </source>
</evidence>
<dbReference type="EMBL" id="HE600983">
    <property type="protein sequence ID" value="CAP32833.2"/>
    <property type="molecule type" value="Genomic_DNA"/>
</dbReference>
<feature type="compositionally biased region" description="Low complexity" evidence="1">
    <location>
        <begin position="827"/>
        <end position="839"/>
    </location>
</feature>
<evidence type="ECO:0000313" key="5">
    <source>
        <dbReference type="WormBase" id="CBG14239"/>
    </source>
</evidence>
<feature type="compositionally biased region" description="Basic residues" evidence="1">
    <location>
        <begin position="616"/>
        <end position="630"/>
    </location>
</feature>
<dbReference type="Proteomes" id="UP000008549">
    <property type="component" value="Unassembled WGS sequence"/>
</dbReference>
<protein>
    <submittedName>
        <fullName evidence="3">Protein CBG14239</fullName>
    </submittedName>
</protein>
<feature type="region of interest" description="Disordered" evidence="1">
    <location>
        <begin position="613"/>
        <end position="636"/>
    </location>
</feature>
<feature type="compositionally biased region" description="Polar residues" evidence="1">
    <location>
        <begin position="192"/>
        <end position="213"/>
    </location>
</feature>
<organism evidence="3 4">
    <name type="scientific">Caenorhabditis briggsae</name>
    <dbReference type="NCBI Taxonomy" id="6238"/>
    <lineage>
        <taxon>Eukaryota</taxon>
        <taxon>Metazoa</taxon>
        <taxon>Ecdysozoa</taxon>
        <taxon>Nematoda</taxon>
        <taxon>Chromadorea</taxon>
        <taxon>Rhabditida</taxon>
        <taxon>Rhabditina</taxon>
        <taxon>Rhabditomorpha</taxon>
        <taxon>Rhabditoidea</taxon>
        <taxon>Rhabditidae</taxon>
        <taxon>Peloderinae</taxon>
        <taxon>Caenorhabditis</taxon>
    </lineage>
</organism>
<keyword evidence="2" id="KW-0732">Signal</keyword>
<sequence>MRHLLLLTLVSTVAAKNVFVSSPFDNFRIECPKRAAATELSVRMVESVGQKRQDVVFDMSCETVEDLYPWINIPVGVSDIEREDCHYSQMIDPILDENTTFTCAPREYLAGITRLSDTRIQTMCCRLRSRDEFNCKDLVFNKPIGLTRSTVIEHDNQLIHAIRIEERNYVVRFCDLAPRATASILSDEKIRSSTPAATTEETPVSQELNENLESEQKLQQKQDPLKIVKQQKGSFESASPTKLRVPMHPPARVKAAPVVEFQEPALPLVELPLDAADISEADLEPLPTLPPVTTRRPSTVSLALVTLPPTTTTTEEVPVEQELPVTEEPIPDEETTFPQETPVFSQQLVEDIVKKIGSAQSEQKAAQIFQQSLNKLLQNANEKPIGMRKPVPRAGPPAARPPTPQNLENVNFENEQFPQPAGKQRFSKELLPLRKSVDGEDFSNLQPVNMEGRRRSPIRTHRPHVDIWDSDEDDEATDKIVAEINGSVEMHFETTMPPKKVGCLVRMIRLKLKMFFASFFFQIVKKIIKKVIRAHRPRTTTTETPTTTEEPSTTEEVTTTRVTRLRTRPTTTTEEPTTKKCRVLSSVLWSRETDPLEDNMQLQSMIFKKSIEKSKSHFKSKSKSPRRFRGRTTTPSARRDLPVTRRIAETRANQQDNARYIDEETQLSPFDDPVDEMEELKTTTKQPAPSERKKPVEESPRIEFQEDEELEDVISKLSARRGDIRRAPVRNSFAEAQFADKVSLPQKDGVKTHIPRNGLPIAMDNMDMMETISMTNLDGFDSETSKSDNAGQNQKHDEKSSERTGGSQEEEEEESEMIEIDNQIPVTTPTRATRPTTTAYDPNAFYHTPRPRPAKKESILRFCSKDSAIRDQSNMVIACGLDQDIWTPSRCPENADCFPSHDSLYRICCPVHRAG</sequence>
<evidence type="ECO:0000313" key="4">
    <source>
        <dbReference type="Proteomes" id="UP000008549"/>
    </source>
</evidence>
<feature type="region of interest" description="Disordered" evidence="1">
    <location>
        <begin position="385"/>
        <end position="404"/>
    </location>
</feature>
<dbReference type="WormBase" id="CBG14239">
    <property type="protein sequence ID" value="CBP03504"/>
    <property type="gene ID" value="WBGene00034803"/>
</dbReference>
<dbReference type="AlphaFoldDB" id="A8XJK7"/>
<dbReference type="KEGG" id="cbr:CBG_14239"/>
<proteinExistence type="predicted"/>
<feature type="compositionally biased region" description="Basic and acidic residues" evidence="1">
    <location>
        <begin position="690"/>
        <end position="704"/>
    </location>
</feature>
<accession>A8XJK7</accession>
<feature type="compositionally biased region" description="Low complexity" evidence="1">
    <location>
        <begin position="539"/>
        <end position="575"/>
    </location>
</feature>
<dbReference type="GeneID" id="8586390"/>
<reference evidence="3 4" key="2">
    <citation type="journal article" date="2011" name="PLoS Genet.">
        <title>Caenorhabditis briggsae recombinant inbred line genotypes reveal inter-strain incompatibility and the evolution of recombination.</title>
        <authorList>
            <person name="Ross J.A."/>
            <person name="Koboldt D.C."/>
            <person name="Staisch J.E."/>
            <person name="Chamberlin H.M."/>
            <person name="Gupta B.P."/>
            <person name="Miller R.D."/>
            <person name="Baird S.E."/>
            <person name="Haag E.S."/>
        </authorList>
    </citation>
    <scope>NUCLEOTIDE SEQUENCE [LARGE SCALE GENOMIC DNA]</scope>
    <source>
        <strain evidence="3 4">AF16</strain>
    </source>
</reference>
<evidence type="ECO:0000313" key="3">
    <source>
        <dbReference type="EMBL" id="CAP32833.2"/>
    </source>
</evidence>
<dbReference type="HOGENOM" id="CLU_371854_0_0_1"/>
<dbReference type="RefSeq" id="XP_045095368.1">
    <property type="nucleotide sequence ID" value="XM_045239496.1"/>
</dbReference>
<keyword evidence="4" id="KW-1185">Reference proteome</keyword>
<feature type="region of interest" description="Disordered" evidence="1">
    <location>
        <begin position="538"/>
        <end position="578"/>
    </location>
</feature>
<dbReference type="CTD" id="8586390"/>
<dbReference type="STRING" id="6238.A8XJK7"/>
<feature type="region of interest" description="Disordered" evidence="1">
    <location>
        <begin position="190"/>
        <end position="222"/>
    </location>
</feature>
<feature type="chain" id="PRO_5012790859" evidence="2">
    <location>
        <begin position="16"/>
        <end position="915"/>
    </location>
</feature>
<name>A8XJK7_CAEBR</name>
<dbReference type="FunCoup" id="A8XJK7">
    <property type="interactions" value="220"/>
</dbReference>
<feature type="region of interest" description="Disordered" evidence="1">
    <location>
        <begin position="778"/>
        <end position="851"/>
    </location>
</feature>
<feature type="region of interest" description="Disordered" evidence="1">
    <location>
        <begin position="678"/>
        <end position="707"/>
    </location>
</feature>
<evidence type="ECO:0000256" key="1">
    <source>
        <dbReference type="SAM" id="MobiDB-lite"/>
    </source>
</evidence>
<feature type="compositionally biased region" description="Acidic residues" evidence="1">
    <location>
        <begin position="808"/>
        <end position="819"/>
    </location>
</feature>